<keyword evidence="1" id="KW-1133">Transmembrane helix</keyword>
<organism evidence="2 3">
    <name type="scientific">Lactobacillus jensenii</name>
    <dbReference type="NCBI Taxonomy" id="109790"/>
    <lineage>
        <taxon>Bacteria</taxon>
        <taxon>Bacillati</taxon>
        <taxon>Bacillota</taxon>
        <taxon>Bacilli</taxon>
        <taxon>Lactobacillales</taxon>
        <taxon>Lactobacillaceae</taxon>
        <taxon>Lactobacillus</taxon>
    </lineage>
</organism>
<dbReference type="EMBL" id="VYWW01000027">
    <property type="protein sequence ID" value="KAA9321591.1"/>
    <property type="molecule type" value="Genomic_DNA"/>
</dbReference>
<evidence type="ECO:0000256" key="1">
    <source>
        <dbReference type="SAM" id="Phobius"/>
    </source>
</evidence>
<feature type="transmembrane region" description="Helical" evidence="1">
    <location>
        <begin position="12"/>
        <end position="32"/>
    </location>
</feature>
<feature type="transmembrane region" description="Helical" evidence="1">
    <location>
        <begin position="278"/>
        <end position="296"/>
    </location>
</feature>
<comment type="caution">
    <text evidence="2">The sequence shown here is derived from an EMBL/GenBank/DDBJ whole genome shotgun (WGS) entry which is preliminary data.</text>
</comment>
<feature type="transmembrane region" description="Helical" evidence="1">
    <location>
        <begin position="98"/>
        <end position="118"/>
    </location>
</feature>
<feature type="transmembrane region" description="Helical" evidence="1">
    <location>
        <begin position="184"/>
        <end position="215"/>
    </location>
</feature>
<dbReference type="RefSeq" id="WP_151141538.1">
    <property type="nucleotide sequence ID" value="NZ_VYWW01000027.1"/>
</dbReference>
<feature type="transmembrane region" description="Helical" evidence="1">
    <location>
        <begin position="227"/>
        <end position="248"/>
    </location>
</feature>
<feature type="transmembrane region" description="Helical" evidence="1">
    <location>
        <begin position="130"/>
        <end position="148"/>
    </location>
</feature>
<feature type="transmembrane region" description="Helical" evidence="1">
    <location>
        <begin position="303"/>
        <end position="323"/>
    </location>
</feature>
<feature type="transmembrane region" description="Helical" evidence="1">
    <location>
        <begin position="154"/>
        <end position="172"/>
    </location>
</feature>
<dbReference type="GO" id="GO:0051301">
    <property type="term" value="P:cell division"/>
    <property type="evidence" value="ECO:0007669"/>
    <property type="project" value="UniProtKB-KW"/>
</dbReference>
<dbReference type="AlphaFoldDB" id="A0A5N1IC54"/>
<keyword evidence="1" id="KW-0812">Transmembrane</keyword>
<feature type="transmembrane region" description="Helical" evidence="1">
    <location>
        <begin position="343"/>
        <end position="362"/>
    </location>
</feature>
<reference evidence="2 3" key="1">
    <citation type="submission" date="2019-09" db="EMBL/GenBank/DDBJ databases">
        <title>Draft genome sequence assemblies of isolates from the urinary tract.</title>
        <authorList>
            <person name="Mores C.R."/>
            <person name="Putonti C."/>
            <person name="Wolfe A.J."/>
        </authorList>
    </citation>
    <scope>NUCLEOTIDE SEQUENCE [LARGE SCALE GENOMIC DNA]</scope>
    <source>
        <strain evidence="2 3">UMB246</strain>
    </source>
</reference>
<evidence type="ECO:0000313" key="3">
    <source>
        <dbReference type="Proteomes" id="UP000327236"/>
    </source>
</evidence>
<feature type="transmembrane region" description="Helical" evidence="1">
    <location>
        <begin position="540"/>
        <end position="561"/>
    </location>
</feature>
<sequence length="570" mass="65475">MKKLKEKYFRELLPYSLIFLVIIATLYVQIAVHSTNMGADNYFHFARFYDIKAQLMTGKFNWFQTNFTFEQTGRVINALYGPLFAYLNGMLLLVAKTWYQYEVITNILLNFIAAIGMYKLAQKVKAPKNVSVILALLYINTGMIPSWIEGMNFSAWGGVFIPYLLIQVVNLLEDKEKPIHVVGLMTCISLIANTHLLSTLLIVLVLAPVVLISFIKTQDKKSFIIDLLKVAVGTIILTASVWGGLLVIYSQNTIATPYSVNMGMFTIHLSHFQAFRQFIFPSALLLFTGQFIYAVLHCKKQFNNFVVTFIGYCLLLIGSKWFLDWNWIQMKLPIISGIFQFPFRLTSVAYPLILLGLAYTFATNAKQKKSYKEWNYAVIFSIFVMVQACFSTYKVVLDTAQGQNGENSISLVTQMRYSPDYVKKWTQSQTGIFDLYENAQPDYLPLNKKMPSRVVVEKYRAILAVRKKYQHIVNRDGSLTLRWRAKKQKKVTLPLVMYKQSRLIVNGKKKNKINQNDIGAPIIVQKKGENTVNLKFMVPLWFNILLAINILGWIVLIGYYARKKYLIAKK</sequence>
<dbReference type="OrthoDB" id="2328595at2"/>
<evidence type="ECO:0000313" key="2">
    <source>
        <dbReference type="EMBL" id="KAA9321591.1"/>
    </source>
</evidence>
<keyword evidence="2" id="KW-0132">Cell division</keyword>
<keyword evidence="2" id="KW-0131">Cell cycle</keyword>
<protein>
    <submittedName>
        <fullName evidence="2">Cell division protein</fullName>
    </submittedName>
</protein>
<dbReference type="Proteomes" id="UP000327236">
    <property type="component" value="Unassembled WGS sequence"/>
</dbReference>
<gene>
    <name evidence="2" type="ORF">F6H94_06340</name>
</gene>
<name>A0A5N1IC54_LACJE</name>
<accession>A0A5N1IC54</accession>
<proteinExistence type="predicted"/>
<keyword evidence="1" id="KW-0472">Membrane</keyword>
<feature type="transmembrane region" description="Helical" evidence="1">
    <location>
        <begin position="374"/>
        <end position="393"/>
    </location>
</feature>